<reference evidence="2 3" key="1">
    <citation type="submission" date="2017-03" db="EMBL/GenBank/DDBJ databases">
        <title>WGS assembly of Porphyra umbilicalis.</title>
        <authorList>
            <person name="Brawley S.H."/>
            <person name="Blouin N.A."/>
            <person name="Ficko-Blean E."/>
            <person name="Wheeler G.L."/>
            <person name="Lohr M."/>
            <person name="Goodson H.V."/>
            <person name="Jenkins J.W."/>
            <person name="Blaby-Haas C.E."/>
            <person name="Helliwell K.E."/>
            <person name="Chan C."/>
            <person name="Marriage T."/>
            <person name="Bhattacharya D."/>
            <person name="Klein A.S."/>
            <person name="Badis Y."/>
            <person name="Brodie J."/>
            <person name="Cao Y."/>
            <person name="Collen J."/>
            <person name="Dittami S.M."/>
            <person name="Gachon C.M."/>
            <person name="Green B.R."/>
            <person name="Karpowicz S."/>
            <person name="Kim J.W."/>
            <person name="Kudahl U."/>
            <person name="Lin S."/>
            <person name="Michel G."/>
            <person name="Mittag M."/>
            <person name="Olson B.J."/>
            <person name="Pangilinan J."/>
            <person name="Peng Y."/>
            <person name="Qiu H."/>
            <person name="Shu S."/>
            <person name="Singer J.T."/>
            <person name="Smith A.G."/>
            <person name="Sprecher B.N."/>
            <person name="Wagner V."/>
            <person name="Wang W."/>
            <person name="Wang Z.-Y."/>
            <person name="Yan J."/>
            <person name="Yarish C."/>
            <person name="Zoeuner-Riek S."/>
            <person name="Zhuang Y."/>
            <person name="Zou Y."/>
            <person name="Lindquist E.A."/>
            <person name="Grimwood J."/>
            <person name="Barry K."/>
            <person name="Rokhsar D.S."/>
            <person name="Schmutz J."/>
            <person name="Stiller J.W."/>
            <person name="Grossman A.R."/>
            <person name="Prochnik S.E."/>
        </authorList>
    </citation>
    <scope>NUCLEOTIDE SEQUENCE [LARGE SCALE GENOMIC DNA]</scope>
    <source>
        <strain evidence="2">4086291</strain>
    </source>
</reference>
<feature type="region of interest" description="Disordered" evidence="1">
    <location>
        <begin position="1"/>
        <end position="245"/>
    </location>
</feature>
<dbReference type="AlphaFoldDB" id="A0A1X6P7T1"/>
<organism evidence="2 3">
    <name type="scientific">Porphyra umbilicalis</name>
    <name type="common">Purple laver</name>
    <name type="synonym">Red alga</name>
    <dbReference type="NCBI Taxonomy" id="2786"/>
    <lineage>
        <taxon>Eukaryota</taxon>
        <taxon>Rhodophyta</taxon>
        <taxon>Bangiophyceae</taxon>
        <taxon>Bangiales</taxon>
        <taxon>Bangiaceae</taxon>
        <taxon>Porphyra</taxon>
    </lineage>
</organism>
<accession>A0A1X6P7T1</accession>
<feature type="compositionally biased region" description="Low complexity" evidence="1">
    <location>
        <begin position="18"/>
        <end position="35"/>
    </location>
</feature>
<dbReference type="EMBL" id="KV918855">
    <property type="protein sequence ID" value="OSX76810.1"/>
    <property type="molecule type" value="Genomic_DNA"/>
</dbReference>
<evidence type="ECO:0000313" key="2">
    <source>
        <dbReference type="EMBL" id="OSX76810.1"/>
    </source>
</evidence>
<gene>
    <name evidence="2" type="ORF">BU14_0175s0003</name>
</gene>
<feature type="compositionally biased region" description="Gly residues" evidence="1">
    <location>
        <begin position="36"/>
        <end position="45"/>
    </location>
</feature>
<protein>
    <submittedName>
        <fullName evidence="2">Uncharacterized protein</fullName>
    </submittedName>
</protein>
<feature type="compositionally biased region" description="Basic and acidic residues" evidence="1">
    <location>
        <begin position="217"/>
        <end position="229"/>
    </location>
</feature>
<keyword evidence="3" id="KW-1185">Reference proteome</keyword>
<evidence type="ECO:0000313" key="3">
    <source>
        <dbReference type="Proteomes" id="UP000218209"/>
    </source>
</evidence>
<feature type="compositionally biased region" description="Low complexity" evidence="1">
    <location>
        <begin position="60"/>
        <end position="83"/>
    </location>
</feature>
<proteinExistence type="predicted"/>
<dbReference type="Proteomes" id="UP000218209">
    <property type="component" value="Unassembled WGS sequence"/>
</dbReference>
<sequence>MPVAAASSRRTDTRCGADRAAAQPLGAAASSVTASGAGGTGGDGSGDVRTTGAGGEFHPSSATEAAAVAGSGADRCRRTASTTGRGGSAGGTPKLPRRTTGWGMAAPPKVGRGGTGGLRGVGPERGVAMTRARGRGELTRVGGSALRGWTRKGTKSRNASVDGRRPDARRGGGGSRRPRPSPADRRPRGRRRRPRPPDGRPPTCSAADAAVPHRPREKQGRQVGGERRTSNQPRKKNKSLVPWGGAQNWVRCAVGCRAMYGAEAPMPSDGQKKR</sequence>
<name>A0A1X6P7T1_PORUM</name>
<feature type="compositionally biased region" description="Gly residues" evidence="1">
    <location>
        <begin position="111"/>
        <end position="120"/>
    </location>
</feature>
<evidence type="ECO:0000256" key="1">
    <source>
        <dbReference type="SAM" id="MobiDB-lite"/>
    </source>
</evidence>